<organism evidence="2 3">
    <name type="scientific">Ilyodon furcidens</name>
    <name type="common">goldbreast splitfin</name>
    <dbReference type="NCBI Taxonomy" id="33524"/>
    <lineage>
        <taxon>Eukaryota</taxon>
        <taxon>Metazoa</taxon>
        <taxon>Chordata</taxon>
        <taxon>Craniata</taxon>
        <taxon>Vertebrata</taxon>
        <taxon>Euteleostomi</taxon>
        <taxon>Actinopterygii</taxon>
        <taxon>Neopterygii</taxon>
        <taxon>Teleostei</taxon>
        <taxon>Neoteleostei</taxon>
        <taxon>Acanthomorphata</taxon>
        <taxon>Ovalentaria</taxon>
        <taxon>Atherinomorphae</taxon>
        <taxon>Cyprinodontiformes</taxon>
        <taxon>Goodeidae</taxon>
        <taxon>Ilyodon</taxon>
    </lineage>
</organism>
<protein>
    <recommendedName>
        <fullName evidence="1">Ig-like domain-containing protein</fullName>
    </recommendedName>
</protein>
<dbReference type="PROSITE" id="PS50835">
    <property type="entry name" value="IG_LIKE"/>
    <property type="match status" value="1"/>
</dbReference>
<comment type="caution">
    <text evidence="2">The sequence shown here is derived from an EMBL/GenBank/DDBJ whole genome shotgun (WGS) entry which is preliminary data.</text>
</comment>
<proteinExistence type="predicted"/>
<sequence length="88" mass="9867">MKNGVDEANTLDTPVVLIRKHCGPPQSSQSSLNYPPLEVNITEGPMKDQVTCEADANPKADITWHRVFLPERAEFIIMLVPRVISHQM</sequence>
<gene>
    <name evidence="2" type="ORF">ILYODFUR_037222</name>
</gene>
<name>A0ABV0U1K9_9TELE</name>
<feature type="domain" description="Ig-like" evidence="1">
    <location>
        <begin position="25"/>
        <end position="66"/>
    </location>
</feature>
<reference evidence="2 3" key="1">
    <citation type="submission" date="2021-06" db="EMBL/GenBank/DDBJ databases">
        <authorList>
            <person name="Palmer J.M."/>
        </authorList>
    </citation>
    <scope>NUCLEOTIDE SEQUENCE [LARGE SCALE GENOMIC DNA]</scope>
    <source>
        <strain evidence="3">if_2019</strain>
        <tissue evidence="2">Muscle</tissue>
    </source>
</reference>
<dbReference type="InterPro" id="IPR007110">
    <property type="entry name" value="Ig-like_dom"/>
</dbReference>
<accession>A0ABV0U1K9</accession>
<keyword evidence="3" id="KW-1185">Reference proteome</keyword>
<evidence type="ECO:0000313" key="3">
    <source>
        <dbReference type="Proteomes" id="UP001482620"/>
    </source>
</evidence>
<evidence type="ECO:0000259" key="1">
    <source>
        <dbReference type="PROSITE" id="PS50835"/>
    </source>
</evidence>
<dbReference type="Proteomes" id="UP001482620">
    <property type="component" value="Unassembled WGS sequence"/>
</dbReference>
<evidence type="ECO:0000313" key="2">
    <source>
        <dbReference type="EMBL" id="MEQ2238824.1"/>
    </source>
</evidence>
<dbReference type="EMBL" id="JAHRIQ010054405">
    <property type="protein sequence ID" value="MEQ2238824.1"/>
    <property type="molecule type" value="Genomic_DNA"/>
</dbReference>